<dbReference type="InterPro" id="IPR038690">
    <property type="entry name" value="NusG_2_sf"/>
</dbReference>
<keyword evidence="3" id="KW-1185">Reference proteome</keyword>
<feature type="transmembrane region" description="Helical" evidence="1">
    <location>
        <begin position="6"/>
        <end position="25"/>
    </location>
</feature>
<protein>
    <submittedName>
        <fullName evidence="2">Uncharacterized protein</fullName>
    </submittedName>
</protein>
<dbReference type="Gene3D" id="2.60.320.10">
    <property type="entry name" value="N-utilization substance G protein NusG, insert domain"/>
    <property type="match status" value="1"/>
</dbReference>
<keyword evidence="1" id="KW-0812">Transmembrane</keyword>
<name>A0A1T5IJA1_9FIRM</name>
<dbReference type="SUPFAM" id="SSF82004">
    <property type="entry name" value="N-utilization substance G protein NusG, insert domain"/>
    <property type="match status" value="1"/>
</dbReference>
<dbReference type="RefSeq" id="WP_079489026.1">
    <property type="nucleotide sequence ID" value="NZ_FUZT01000001.1"/>
</dbReference>
<dbReference type="OrthoDB" id="47603at2"/>
<evidence type="ECO:0000313" key="3">
    <source>
        <dbReference type="Proteomes" id="UP000190285"/>
    </source>
</evidence>
<sequence length="126" mass="14129">MKRFDIIIIVLVVLISLASLGFLKLNSDKEYEKKYIEISVDGEIIKTIPFDDKSNNDEFTVKTKLGTNTISIKDGKVEIIEADCPDKLCVKDGPISQPGEILVCLPNKVVIEVKGDRKREVDDLSY</sequence>
<dbReference type="EMBL" id="FUZT01000001">
    <property type="protein sequence ID" value="SKC39284.1"/>
    <property type="molecule type" value="Genomic_DNA"/>
</dbReference>
<evidence type="ECO:0000313" key="2">
    <source>
        <dbReference type="EMBL" id="SKC39284.1"/>
    </source>
</evidence>
<dbReference type="STRING" id="36842.SAMN02194393_00455"/>
<organism evidence="2 3">
    <name type="scientific">Maledivibacter halophilus</name>
    <dbReference type="NCBI Taxonomy" id="36842"/>
    <lineage>
        <taxon>Bacteria</taxon>
        <taxon>Bacillati</taxon>
        <taxon>Bacillota</taxon>
        <taxon>Clostridia</taxon>
        <taxon>Peptostreptococcales</taxon>
        <taxon>Caminicellaceae</taxon>
        <taxon>Maledivibacter</taxon>
    </lineage>
</organism>
<evidence type="ECO:0000256" key="1">
    <source>
        <dbReference type="SAM" id="Phobius"/>
    </source>
</evidence>
<accession>A0A1T5IJA1</accession>
<keyword evidence="1" id="KW-1133">Transmembrane helix</keyword>
<dbReference type="CDD" id="cd09911">
    <property type="entry name" value="Lin0431_like"/>
    <property type="match status" value="1"/>
</dbReference>
<dbReference type="AlphaFoldDB" id="A0A1T5IJA1"/>
<dbReference type="Proteomes" id="UP000190285">
    <property type="component" value="Unassembled WGS sequence"/>
</dbReference>
<dbReference type="Pfam" id="PF07009">
    <property type="entry name" value="NusG_II"/>
    <property type="match status" value="1"/>
</dbReference>
<proteinExistence type="predicted"/>
<reference evidence="2 3" key="1">
    <citation type="submission" date="2017-02" db="EMBL/GenBank/DDBJ databases">
        <authorList>
            <person name="Peterson S.W."/>
        </authorList>
    </citation>
    <scope>NUCLEOTIDE SEQUENCE [LARGE SCALE GENOMIC DNA]</scope>
    <source>
        <strain evidence="2 3">M1</strain>
    </source>
</reference>
<gene>
    <name evidence="2" type="ORF">SAMN02194393_00455</name>
</gene>
<keyword evidence="1" id="KW-0472">Membrane</keyword>